<reference evidence="1" key="1">
    <citation type="submission" date="2021-02" db="EMBL/GenBank/DDBJ databases">
        <authorList>
            <person name="Dougan E. K."/>
            <person name="Rhodes N."/>
            <person name="Thang M."/>
            <person name="Chan C."/>
        </authorList>
    </citation>
    <scope>NUCLEOTIDE SEQUENCE</scope>
</reference>
<name>A0A812HG40_9DINO</name>
<dbReference type="Proteomes" id="UP000604046">
    <property type="component" value="Unassembled WGS sequence"/>
</dbReference>
<gene>
    <name evidence="1" type="ORF">SNAT2548_LOCUS1539</name>
</gene>
<proteinExistence type="predicted"/>
<organism evidence="1 2">
    <name type="scientific">Symbiodinium natans</name>
    <dbReference type="NCBI Taxonomy" id="878477"/>
    <lineage>
        <taxon>Eukaryota</taxon>
        <taxon>Sar</taxon>
        <taxon>Alveolata</taxon>
        <taxon>Dinophyceae</taxon>
        <taxon>Suessiales</taxon>
        <taxon>Symbiodiniaceae</taxon>
        <taxon>Symbiodinium</taxon>
    </lineage>
</organism>
<comment type="caution">
    <text evidence="1">The sequence shown here is derived from an EMBL/GenBank/DDBJ whole genome shotgun (WGS) entry which is preliminary data.</text>
</comment>
<protein>
    <submittedName>
        <fullName evidence="1">Uncharacterized protein</fullName>
    </submittedName>
</protein>
<dbReference type="AlphaFoldDB" id="A0A812HG40"/>
<sequence>MPSRAFLSAVKDSVSSDHMRWFSWRVRTSEADEVAFAERRRPRTDSQMLASLLAPSAEEEFLIDIPMQAPVESVVRKFFDRLCVALAMLDACHLLPLCKLMEKFVGLATMGMEAGRSLWLAIGSLQQDYQWSLTDCAGSASDQPTQVLSLLEEELREG</sequence>
<keyword evidence="2" id="KW-1185">Reference proteome</keyword>
<accession>A0A812HG40</accession>
<evidence type="ECO:0000313" key="2">
    <source>
        <dbReference type="Proteomes" id="UP000604046"/>
    </source>
</evidence>
<evidence type="ECO:0000313" key="1">
    <source>
        <dbReference type="EMBL" id="CAE6949854.1"/>
    </source>
</evidence>
<dbReference type="EMBL" id="CAJNDS010000085">
    <property type="protein sequence ID" value="CAE6949854.1"/>
    <property type="molecule type" value="Genomic_DNA"/>
</dbReference>